<dbReference type="SUPFAM" id="SSF46785">
    <property type="entry name" value="Winged helix' DNA-binding domain"/>
    <property type="match status" value="1"/>
</dbReference>
<feature type="region of interest" description="Disordered" evidence="1">
    <location>
        <begin position="115"/>
        <end position="181"/>
    </location>
</feature>
<dbReference type="InterPro" id="IPR036388">
    <property type="entry name" value="WH-like_DNA-bd_sf"/>
</dbReference>
<dbReference type="EMBL" id="GBHO01035595">
    <property type="protein sequence ID" value="JAG08009.1"/>
    <property type="molecule type" value="Transcribed_RNA"/>
</dbReference>
<accession>A0A0A9WJN0</accession>
<dbReference type="GO" id="GO:0006334">
    <property type="term" value="P:nucleosome assembly"/>
    <property type="evidence" value="ECO:0007669"/>
    <property type="project" value="InterPro"/>
</dbReference>
<feature type="domain" description="H15" evidence="2">
    <location>
        <begin position="34"/>
        <end position="120"/>
    </location>
</feature>
<dbReference type="Pfam" id="PF00538">
    <property type="entry name" value="Linker_histone"/>
    <property type="match status" value="1"/>
</dbReference>
<feature type="compositionally biased region" description="Basic and acidic residues" evidence="1">
    <location>
        <begin position="140"/>
        <end position="158"/>
    </location>
</feature>
<dbReference type="Gene3D" id="1.10.10.10">
    <property type="entry name" value="Winged helix-like DNA-binding domain superfamily/Winged helix DNA-binding domain"/>
    <property type="match status" value="1"/>
</dbReference>
<dbReference type="SMART" id="SM00526">
    <property type="entry name" value="H15"/>
    <property type="match status" value="1"/>
</dbReference>
<reference evidence="3" key="2">
    <citation type="submission" date="2014-07" db="EMBL/GenBank/DDBJ databases">
        <authorList>
            <person name="Hull J."/>
        </authorList>
    </citation>
    <scope>NUCLEOTIDE SEQUENCE</scope>
</reference>
<evidence type="ECO:0000313" key="3">
    <source>
        <dbReference type="EMBL" id="JAG08009.1"/>
    </source>
</evidence>
<dbReference type="PROSITE" id="PS51504">
    <property type="entry name" value="H15"/>
    <property type="match status" value="1"/>
</dbReference>
<sequence length="181" mass="20302">RCQFVSNLQFSLVSKVLYKLFGIYIFKLDNMESNHTTALPHETSLYLIKEAIKSELPNGPAGRKGVSASSIKRFISRMYDIDMTRYNLVINRALKRAIARGELIQTQELMGGLGFFKLPPSNKKEKNHQRKKSRTAQKKTNKEAKKKEENKNETKKEPSGTGPSPTEISGGPKVIPPAIAP</sequence>
<evidence type="ECO:0000259" key="2">
    <source>
        <dbReference type="PROSITE" id="PS51504"/>
    </source>
</evidence>
<organism evidence="3">
    <name type="scientific">Lygus hesperus</name>
    <name type="common">Western plant bug</name>
    <dbReference type="NCBI Taxonomy" id="30085"/>
    <lineage>
        <taxon>Eukaryota</taxon>
        <taxon>Metazoa</taxon>
        <taxon>Ecdysozoa</taxon>
        <taxon>Arthropoda</taxon>
        <taxon>Hexapoda</taxon>
        <taxon>Insecta</taxon>
        <taxon>Pterygota</taxon>
        <taxon>Neoptera</taxon>
        <taxon>Paraneoptera</taxon>
        <taxon>Hemiptera</taxon>
        <taxon>Heteroptera</taxon>
        <taxon>Panheteroptera</taxon>
        <taxon>Cimicomorpha</taxon>
        <taxon>Miridae</taxon>
        <taxon>Mirini</taxon>
        <taxon>Lygus</taxon>
    </lineage>
</organism>
<feature type="non-terminal residue" evidence="3">
    <location>
        <position position="1"/>
    </location>
</feature>
<dbReference type="GO" id="GO:0000786">
    <property type="term" value="C:nucleosome"/>
    <property type="evidence" value="ECO:0007669"/>
    <property type="project" value="InterPro"/>
</dbReference>
<gene>
    <name evidence="3" type="primary">H1E</name>
    <name evidence="3" type="ORF">CM83_8756</name>
</gene>
<dbReference type="CDD" id="cd00073">
    <property type="entry name" value="H15"/>
    <property type="match status" value="1"/>
</dbReference>
<feature type="compositionally biased region" description="Basic residues" evidence="1">
    <location>
        <begin position="125"/>
        <end position="139"/>
    </location>
</feature>
<dbReference type="AlphaFoldDB" id="A0A0A9WJN0"/>
<dbReference type="InterPro" id="IPR005818">
    <property type="entry name" value="Histone_H1/H5_H15"/>
</dbReference>
<proteinExistence type="predicted"/>
<name>A0A0A9WJN0_LYGHE</name>
<dbReference type="InterPro" id="IPR036390">
    <property type="entry name" value="WH_DNA-bd_sf"/>
</dbReference>
<dbReference type="GO" id="GO:0003677">
    <property type="term" value="F:DNA binding"/>
    <property type="evidence" value="ECO:0007669"/>
    <property type="project" value="InterPro"/>
</dbReference>
<protein>
    <submittedName>
        <fullName evidence="3">Histone H1E</fullName>
    </submittedName>
</protein>
<reference evidence="3" key="1">
    <citation type="journal article" date="2014" name="PLoS ONE">
        <title>Transcriptome-Based Identification of ABC Transporters in the Western Tarnished Plant Bug Lygus hesperus.</title>
        <authorList>
            <person name="Hull J.J."/>
            <person name="Chaney K."/>
            <person name="Geib S.M."/>
            <person name="Fabrick J.A."/>
            <person name="Brent C.S."/>
            <person name="Walsh D."/>
            <person name="Lavine L.C."/>
        </authorList>
    </citation>
    <scope>NUCLEOTIDE SEQUENCE</scope>
</reference>
<evidence type="ECO:0000256" key="1">
    <source>
        <dbReference type="SAM" id="MobiDB-lite"/>
    </source>
</evidence>